<dbReference type="EC" id="3.4.-.-" evidence="3"/>
<feature type="transmembrane region" description="Helical" evidence="1">
    <location>
        <begin position="183"/>
        <end position="200"/>
    </location>
</feature>
<dbReference type="Pfam" id="PF02517">
    <property type="entry name" value="Rce1-like"/>
    <property type="match status" value="1"/>
</dbReference>
<feature type="transmembrane region" description="Helical" evidence="1">
    <location>
        <begin position="78"/>
        <end position="97"/>
    </location>
</feature>
<gene>
    <name evidence="3" type="ORF">ACFPOU_04455</name>
</gene>
<sequence>MTLSWEFILTFGALAAAAVSLWLPAPEIRGSRTWLWMPLLTLACLAGVVTGFLTWQAPCWLVLFAAVATAAKESSNRWVRVPLLGLTWLAPLLFAAHRFPGFMNPVLAEQVRFSADALPYTVRTNFDMAAVGIILAGVFCTRISRAEDWLQMLRRVWPVIVSTLVIVLGLGVILGFVRPDYKWTPYSAFLLGTNLLFTCVTEEAYFRGFTYAGLAAAMSKWRFGAVAAAAISSLLFGIAHVKGGPLLILLATVAGLHYAVAYAVCKRFEGAIVTHFALNAVHLVAFTYPNLSS</sequence>
<evidence type="ECO:0000256" key="1">
    <source>
        <dbReference type="SAM" id="Phobius"/>
    </source>
</evidence>
<feature type="domain" description="CAAX prenyl protease 2/Lysostaphin resistance protein A-like" evidence="2">
    <location>
        <begin position="188"/>
        <end position="281"/>
    </location>
</feature>
<organism evidence="3 4">
    <name type="scientific">Massilia jejuensis</name>
    <dbReference type="NCBI Taxonomy" id="648894"/>
    <lineage>
        <taxon>Bacteria</taxon>
        <taxon>Pseudomonadati</taxon>
        <taxon>Pseudomonadota</taxon>
        <taxon>Betaproteobacteria</taxon>
        <taxon>Burkholderiales</taxon>
        <taxon>Oxalobacteraceae</taxon>
        <taxon>Telluria group</taxon>
        <taxon>Massilia</taxon>
    </lineage>
</organism>
<dbReference type="GO" id="GO:0016787">
    <property type="term" value="F:hydrolase activity"/>
    <property type="evidence" value="ECO:0007669"/>
    <property type="project" value="UniProtKB-KW"/>
</dbReference>
<keyword evidence="1" id="KW-0812">Transmembrane</keyword>
<keyword evidence="4" id="KW-1185">Reference proteome</keyword>
<dbReference type="EMBL" id="JBHSMS010000015">
    <property type="protein sequence ID" value="MFC5510379.1"/>
    <property type="molecule type" value="Genomic_DNA"/>
</dbReference>
<feature type="transmembrane region" description="Helical" evidence="1">
    <location>
        <begin position="126"/>
        <end position="144"/>
    </location>
</feature>
<comment type="caution">
    <text evidence="3">The sequence shown here is derived from an EMBL/GenBank/DDBJ whole genome shotgun (WGS) entry which is preliminary data.</text>
</comment>
<keyword evidence="3" id="KW-0378">Hydrolase</keyword>
<proteinExistence type="predicted"/>
<evidence type="ECO:0000313" key="3">
    <source>
        <dbReference type="EMBL" id="MFC5510379.1"/>
    </source>
</evidence>
<evidence type="ECO:0000313" key="4">
    <source>
        <dbReference type="Proteomes" id="UP001596031"/>
    </source>
</evidence>
<feature type="transmembrane region" description="Helical" evidence="1">
    <location>
        <begin position="37"/>
        <end position="66"/>
    </location>
</feature>
<protein>
    <submittedName>
        <fullName evidence="3">CPBP family intramembrane glutamic endopeptidase</fullName>
        <ecNumber evidence="3">3.4.-.-</ecNumber>
    </submittedName>
</protein>
<feature type="transmembrane region" description="Helical" evidence="1">
    <location>
        <begin position="246"/>
        <end position="265"/>
    </location>
</feature>
<dbReference type="InterPro" id="IPR003675">
    <property type="entry name" value="Rce1/LyrA-like_dom"/>
</dbReference>
<keyword evidence="1" id="KW-0472">Membrane</keyword>
<accession>A0ABW0PEN7</accession>
<dbReference type="RefSeq" id="WP_379717630.1">
    <property type="nucleotide sequence ID" value="NZ_JBHSMS010000015.1"/>
</dbReference>
<feature type="transmembrane region" description="Helical" evidence="1">
    <location>
        <begin position="221"/>
        <end position="240"/>
    </location>
</feature>
<feature type="transmembrane region" description="Helical" evidence="1">
    <location>
        <begin position="7"/>
        <end position="25"/>
    </location>
</feature>
<reference evidence="4" key="1">
    <citation type="journal article" date="2019" name="Int. J. Syst. Evol. Microbiol.">
        <title>The Global Catalogue of Microorganisms (GCM) 10K type strain sequencing project: providing services to taxonomists for standard genome sequencing and annotation.</title>
        <authorList>
            <consortium name="The Broad Institute Genomics Platform"/>
            <consortium name="The Broad Institute Genome Sequencing Center for Infectious Disease"/>
            <person name="Wu L."/>
            <person name="Ma J."/>
        </authorList>
    </citation>
    <scope>NUCLEOTIDE SEQUENCE [LARGE SCALE GENOMIC DNA]</scope>
    <source>
        <strain evidence="4">CCUG 38813</strain>
    </source>
</reference>
<name>A0ABW0PEN7_9BURK</name>
<feature type="transmembrane region" description="Helical" evidence="1">
    <location>
        <begin position="156"/>
        <end position="177"/>
    </location>
</feature>
<keyword evidence="1" id="KW-1133">Transmembrane helix</keyword>
<dbReference type="Proteomes" id="UP001596031">
    <property type="component" value="Unassembled WGS sequence"/>
</dbReference>
<evidence type="ECO:0000259" key="2">
    <source>
        <dbReference type="Pfam" id="PF02517"/>
    </source>
</evidence>